<evidence type="ECO:0000313" key="9">
    <source>
        <dbReference type="Proteomes" id="UP000632063"/>
    </source>
</evidence>
<name>A0ABR9CIV6_9HYPH</name>
<comment type="caution">
    <text evidence="8">The sequence shown here is derived from an EMBL/GenBank/DDBJ whole genome shotgun (WGS) entry which is preliminary data.</text>
</comment>
<keyword evidence="9" id="KW-1185">Reference proteome</keyword>
<dbReference type="PANTHER" id="PTHR33452:SF4">
    <property type="entry name" value="BLL4328 PROTEIN"/>
    <property type="match status" value="1"/>
</dbReference>
<feature type="transmembrane region" description="Helical" evidence="7">
    <location>
        <begin position="102"/>
        <end position="122"/>
    </location>
</feature>
<dbReference type="InterPro" id="IPR032808">
    <property type="entry name" value="DoxX"/>
</dbReference>
<reference evidence="8 9" key="2">
    <citation type="journal article" date="2021" name="Int. J. Syst. Evol. Microbiol.">
        <title>Roseibium litorale sp. nov., isolated from a tidal flat sediment and proposal for the reclassification of Labrenzia polysiphoniae as Roseibium polysiphoniae comb. nov.</title>
        <authorList>
            <person name="Liu Y."/>
            <person name="Pei T."/>
            <person name="Du J."/>
            <person name="Chao M."/>
            <person name="Deng M.R."/>
            <person name="Zhu H."/>
        </authorList>
    </citation>
    <scope>NUCLEOTIDE SEQUENCE [LARGE SCALE GENOMIC DNA]</scope>
    <source>
        <strain evidence="8 9">4C16A</strain>
    </source>
</reference>
<reference evidence="9" key="1">
    <citation type="submission" date="2020-09" db="EMBL/GenBank/DDBJ databases">
        <title>The genome sequence of strain Labrenzia suaedae 4C16A.</title>
        <authorList>
            <person name="Liu Y."/>
        </authorList>
    </citation>
    <scope>NUCLEOTIDE SEQUENCE [LARGE SCALE GENOMIC DNA]</scope>
    <source>
        <strain evidence="9">4C16A</strain>
    </source>
</reference>
<dbReference type="PANTHER" id="PTHR33452">
    <property type="entry name" value="OXIDOREDUCTASE CATD-RELATED"/>
    <property type="match status" value="1"/>
</dbReference>
<organism evidence="8 9">
    <name type="scientific">Roseibium litorale</name>
    <dbReference type="NCBI Taxonomy" id="2803841"/>
    <lineage>
        <taxon>Bacteria</taxon>
        <taxon>Pseudomonadati</taxon>
        <taxon>Pseudomonadota</taxon>
        <taxon>Alphaproteobacteria</taxon>
        <taxon>Hyphomicrobiales</taxon>
        <taxon>Stappiaceae</taxon>
        <taxon>Roseibium</taxon>
    </lineage>
</organism>
<evidence type="ECO:0000256" key="6">
    <source>
        <dbReference type="ARBA" id="ARBA00023136"/>
    </source>
</evidence>
<evidence type="ECO:0000256" key="4">
    <source>
        <dbReference type="ARBA" id="ARBA00022692"/>
    </source>
</evidence>
<dbReference type="Pfam" id="PF07681">
    <property type="entry name" value="DoxX"/>
    <property type="match status" value="1"/>
</dbReference>
<feature type="transmembrane region" description="Helical" evidence="7">
    <location>
        <begin position="71"/>
        <end position="90"/>
    </location>
</feature>
<dbReference type="Proteomes" id="UP000632063">
    <property type="component" value="Unassembled WGS sequence"/>
</dbReference>
<protein>
    <submittedName>
        <fullName evidence="8">DoxX family protein</fullName>
    </submittedName>
</protein>
<keyword evidence="3" id="KW-1003">Cell membrane</keyword>
<evidence type="ECO:0000256" key="2">
    <source>
        <dbReference type="ARBA" id="ARBA00006679"/>
    </source>
</evidence>
<evidence type="ECO:0000256" key="7">
    <source>
        <dbReference type="SAM" id="Phobius"/>
    </source>
</evidence>
<sequence>MTFLAPFSPFLLSALRIASGLLFLQHGTTKYLSIPATKMSGIAPTTMAGAAGLIELICGGLIVIGLFTRPAAFLASGTMAVAYFMVHAPGNFYPILNGGELAALYCFVFVYLAAAGPGPISVDKAIGRA</sequence>
<evidence type="ECO:0000313" key="8">
    <source>
        <dbReference type="EMBL" id="MBD8890668.1"/>
    </source>
</evidence>
<dbReference type="EMBL" id="JACYXI010000001">
    <property type="protein sequence ID" value="MBD8890668.1"/>
    <property type="molecule type" value="Genomic_DNA"/>
</dbReference>
<feature type="transmembrane region" description="Helical" evidence="7">
    <location>
        <begin position="44"/>
        <end position="64"/>
    </location>
</feature>
<dbReference type="InterPro" id="IPR051907">
    <property type="entry name" value="DoxX-like_oxidoreductase"/>
</dbReference>
<keyword evidence="4 7" id="KW-0812">Transmembrane</keyword>
<evidence type="ECO:0000256" key="1">
    <source>
        <dbReference type="ARBA" id="ARBA00004651"/>
    </source>
</evidence>
<accession>A0ABR9CIV6</accession>
<evidence type="ECO:0000256" key="3">
    <source>
        <dbReference type="ARBA" id="ARBA00022475"/>
    </source>
</evidence>
<proteinExistence type="inferred from homology"/>
<evidence type="ECO:0000256" key="5">
    <source>
        <dbReference type="ARBA" id="ARBA00022989"/>
    </source>
</evidence>
<gene>
    <name evidence="8" type="ORF">IG616_03860</name>
</gene>
<keyword evidence="5 7" id="KW-1133">Transmembrane helix</keyword>
<comment type="subcellular location">
    <subcellularLocation>
        <location evidence="1">Cell membrane</location>
        <topology evidence="1">Multi-pass membrane protein</topology>
    </subcellularLocation>
</comment>
<comment type="similarity">
    <text evidence="2">Belongs to the DoxX family.</text>
</comment>
<keyword evidence="6 7" id="KW-0472">Membrane</keyword>
<dbReference type="RefSeq" id="WP_192146531.1">
    <property type="nucleotide sequence ID" value="NZ_JACYXI010000001.1"/>
</dbReference>